<comment type="caution">
    <text evidence="2">The sequence shown here is derived from an EMBL/GenBank/DDBJ whole genome shotgun (WGS) entry which is preliminary data.</text>
</comment>
<keyword evidence="3" id="KW-1185">Reference proteome</keyword>
<proteinExistence type="predicted"/>
<feature type="domain" description="Helix-turn-helix" evidence="1">
    <location>
        <begin position="6"/>
        <end position="51"/>
    </location>
</feature>
<accession>A0A086ZDZ3</accession>
<dbReference type="Pfam" id="PF12728">
    <property type="entry name" value="HTH_17"/>
    <property type="match status" value="1"/>
</dbReference>
<dbReference type="eggNOG" id="ENOG50300HT">
    <property type="taxonomic scope" value="Bacteria"/>
</dbReference>
<dbReference type="Proteomes" id="UP000029096">
    <property type="component" value="Unassembled WGS sequence"/>
</dbReference>
<name>A0A086ZDZ3_9BIFI</name>
<dbReference type="InterPro" id="IPR041657">
    <property type="entry name" value="HTH_17"/>
</dbReference>
<reference evidence="2 3" key="1">
    <citation type="submission" date="2014-03" db="EMBL/GenBank/DDBJ databases">
        <title>Genomics of Bifidobacteria.</title>
        <authorList>
            <person name="Ventura M."/>
            <person name="Milani C."/>
            <person name="Lugli G.A."/>
        </authorList>
    </citation>
    <scope>NUCLEOTIDE SEQUENCE [LARGE SCALE GENOMIC DNA]</scope>
    <source>
        <strain evidence="2 3">DSM 22767</strain>
    </source>
</reference>
<dbReference type="RefSeq" id="WP_420305215.1">
    <property type="nucleotide sequence ID" value="NZ_JDUS01000021.1"/>
</dbReference>
<evidence type="ECO:0000313" key="2">
    <source>
        <dbReference type="EMBL" id="KFI44743.1"/>
    </source>
</evidence>
<gene>
    <name evidence="2" type="ORF">BBOH_1468</name>
</gene>
<evidence type="ECO:0000259" key="1">
    <source>
        <dbReference type="Pfam" id="PF12728"/>
    </source>
</evidence>
<dbReference type="EMBL" id="JGYP01000005">
    <property type="protein sequence ID" value="KFI44743.1"/>
    <property type="molecule type" value="Genomic_DNA"/>
</dbReference>
<sequence>MIPETLTIPETMAALHGSRAFVYKLIGDGTLKSYRIHGKRLVNRDSLAKLFR</sequence>
<dbReference type="AlphaFoldDB" id="A0A086ZDZ3"/>
<evidence type="ECO:0000313" key="3">
    <source>
        <dbReference type="Proteomes" id="UP000029096"/>
    </source>
</evidence>
<protein>
    <recommendedName>
        <fullName evidence="1">Helix-turn-helix domain-containing protein</fullName>
    </recommendedName>
</protein>
<organism evidence="2 3">
    <name type="scientific">Bifidobacterium bohemicum DSM 22767</name>
    <dbReference type="NCBI Taxonomy" id="1437606"/>
    <lineage>
        <taxon>Bacteria</taxon>
        <taxon>Bacillati</taxon>
        <taxon>Actinomycetota</taxon>
        <taxon>Actinomycetes</taxon>
        <taxon>Bifidobacteriales</taxon>
        <taxon>Bifidobacteriaceae</taxon>
        <taxon>Bifidobacterium</taxon>
    </lineage>
</organism>